<keyword evidence="1" id="KW-1133">Transmembrane helix</keyword>
<dbReference type="EMBL" id="CTRP01000014">
    <property type="protein sequence ID" value="CQR73789.1"/>
    <property type="molecule type" value="Genomic_DNA"/>
</dbReference>
<gene>
    <name evidence="2" type="ORF">SpAn4DRAFT_0251</name>
</gene>
<sequence length="399" mass="44614">MDIKRRLGHVRDLFWLSSVLTLALLCFFSLYRPNFYSVSPAPRPIHTEIGLTTTRLTGNTPFETAVSISQTVYPATFHDNKPGAIILVPVEDWRAGIVATEISHFPINAPILYTNRSNIPEITLDEIKRLDPEGVFQDGNIKILLIGEVEDVVKNQLHQENLKFRALSAPSPEELAALLDDYKAMYHADHSDEVIVVPRDNPEFALLATSWVAHMGHTILFASSNGLAEATHKALSNRWDAHIYVLATEKEIPSPVMAELTKYGHAQRMPGKDIWEMSAGFAGYKDVGPGVAFWLLQIPRDFGWGIAEAGHNFTFVNPKYPEYAIPASILSHMGKHGPFLLVDEKEIPAPVVRYLETVQPSYLSPQNQLFNHGWIIGNSAMVSPEIQYTADKLLQGKRQ</sequence>
<dbReference type="Proteomes" id="UP000049855">
    <property type="component" value="Unassembled WGS sequence"/>
</dbReference>
<evidence type="ECO:0000313" key="2">
    <source>
        <dbReference type="EMBL" id="CQR73789.1"/>
    </source>
</evidence>
<organism evidence="2 3">
    <name type="scientific">Sporomusa ovata</name>
    <dbReference type="NCBI Taxonomy" id="2378"/>
    <lineage>
        <taxon>Bacteria</taxon>
        <taxon>Bacillati</taxon>
        <taxon>Bacillota</taxon>
        <taxon>Negativicutes</taxon>
        <taxon>Selenomonadales</taxon>
        <taxon>Sporomusaceae</taxon>
        <taxon>Sporomusa</taxon>
    </lineage>
</organism>
<evidence type="ECO:0000256" key="1">
    <source>
        <dbReference type="SAM" id="Phobius"/>
    </source>
</evidence>
<proteinExistence type="predicted"/>
<reference evidence="3" key="1">
    <citation type="submission" date="2015-03" db="EMBL/GenBank/DDBJ databases">
        <authorList>
            <person name="Nijsse Bart"/>
        </authorList>
    </citation>
    <scope>NUCLEOTIDE SEQUENCE [LARGE SCALE GENOMIC DNA]</scope>
</reference>
<name>A0A0U1L382_9FIRM</name>
<feature type="transmembrane region" description="Helical" evidence="1">
    <location>
        <begin position="12"/>
        <end position="31"/>
    </location>
</feature>
<keyword evidence="3" id="KW-1185">Reference proteome</keyword>
<keyword evidence="1" id="KW-0812">Transmembrane</keyword>
<dbReference type="RefSeq" id="WP_021171048.1">
    <property type="nucleotide sequence ID" value="NZ_CTRP01000014.1"/>
</dbReference>
<protein>
    <submittedName>
        <fullName evidence="2">Uncharacterized protein</fullName>
    </submittedName>
</protein>
<accession>A0A0U1L382</accession>
<dbReference type="AlphaFoldDB" id="A0A0U1L382"/>
<keyword evidence="1" id="KW-0472">Membrane</keyword>
<evidence type="ECO:0000313" key="3">
    <source>
        <dbReference type="Proteomes" id="UP000049855"/>
    </source>
</evidence>